<evidence type="ECO:0000256" key="1">
    <source>
        <dbReference type="ARBA" id="ARBA00001933"/>
    </source>
</evidence>
<gene>
    <name evidence="7" type="ORF">ThimaDRAFT_4759</name>
</gene>
<dbReference type="eggNOG" id="COG0076">
    <property type="taxonomic scope" value="Bacteria"/>
</dbReference>
<dbReference type="PRINTS" id="PR00800">
    <property type="entry name" value="YHDCRBOXLASE"/>
</dbReference>
<dbReference type="Gene3D" id="3.90.1150.170">
    <property type="match status" value="2"/>
</dbReference>
<dbReference type="SUPFAM" id="SSF53383">
    <property type="entry name" value="PLP-dependent transferases"/>
    <property type="match status" value="1"/>
</dbReference>
<dbReference type="InterPro" id="IPR015424">
    <property type="entry name" value="PyrdxlP-dep_Trfase"/>
</dbReference>
<evidence type="ECO:0000256" key="5">
    <source>
        <dbReference type="PIRSR" id="PIRSR602129-50"/>
    </source>
</evidence>
<dbReference type="AlphaFoldDB" id="F9UIK6"/>
<evidence type="ECO:0000313" key="7">
    <source>
        <dbReference type="EMBL" id="EGV15960.1"/>
    </source>
</evidence>
<organism evidence="7 8">
    <name type="scientific">Thiocapsa marina 5811</name>
    <dbReference type="NCBI Taxonomy" id="768671"/>
    <lineage>
        <taxon>Bacteria</taxon>
        <taxon>Pseudomonadati</taxon>
        <taxon>Pseudomonadota</taxon>
        <taxon>Gammaproteobacteria</taxon>
        <taxon>Chromatiales</taxon>
        <taxon>Chromatiaceae</taxon>
        <taxon>Thiocapsa</taxon>
    </lineage>
</organism>
<evidence type="ECO:0000313" key="8">
    <source>
        <dbReference type="Proteomes" id="UP000005459"/>
    </source>
</evidence>
<dbReference type="PROSITE" id="PS00392">
    <property type="entry name" value="DDC_GAD_HDC_YDC"/>
    <property type="match status" value="1"/>
</dbReference>
<dbReference type="InterPro" id="IPR010977">
    <property type="entry name" value="Aromatic_deC"/>
</dbReference>
<dbReference type="InterPro" id="IPR002129">
    <property type="entry name" value="PyrdxlP-dep_de-COase"/>
</dbReference>
<dbReference type="InterPro" id="IPR021115">
    <property type="entry name" value="Pyridoxal-P_BS"/>
</dbReference>
<dbReference type="GO" id="GO:0004058">
    <property type="term" value="F:aromatic-L-amino-acid decarboxylase activity"/>
    <property type="evidence" value="ECO:0007669"/>
    <property type="project" value="UniProtKB-EC"/>
</dbReference>
<proteinExistence type="inferred from homology"/>
<evidence type="ECO:0000256" key="6">
    <source>
        <dbReference type="RuleBase" id="RU000382"/>
    </source>
</evidence>
<evidence type="ECO:0000256" key="3">
    <source>
        <dbReference type="ARBA" id="ARBA00022898"/>
    </source>
</evidence>
<dbReference type="EC" id="4.1.1.28" evidence="7"/>
<keyword evidence="3 5" id="KW-0663">Pyridoxal phosphate</keyword>
<dbReference type="GO" id="GO:0019752">
    <property type="term" value="P:carboxylic acid metabolic process"/>
    <property type="evidence" value="ECO:0007669"/>
    <property type="project" value="InterPro"/>
</dbReference>
<dbReference type="Pfam" id="PF00282">
    <property type="entry name" value="Pyridoxal_deC"/>
    <property type="match status" value="1"/>
</dbReference>
<sequence length="492" mass="53222">MQKQNIKQSALDPDDWDEYRVQAHRLLDVCVDHLQNARERPWRPVPDGIKQRLGLDDASSPSALSEVADELLADILPFGTGNTHPRFFGWVHGTGLSIGVLADLVASTMNSNCGGRDHVAVYVERAVIDWCKRTFGFPDEANGVLVTGTSQATVIALAVARTRALGAGSRREGLRNGPALAAYAREGVHIAIIKALELLGIGADALRRIPLDDAGAMDMACLHEAVECDREAGRVPFCLIGTAGSVDRGEFDDLQALAGFARERELWFHIDGAFGAWVVLADAPWNRLAAGIGQADSVAFDFHKWMYVQYDCGAVLIRDEALHRQTFAGRPAYLADQVWGLGGGEPWFFDYGIDLSRGFRALRVWAALRLHGSAAFGATISRNCALALRMAECVSTAPELELAAPVRLNVCCFRAAPQGLAADAQDQLNVRIAQELQIAGSAVFSTTMVDGRIVLRAAITNHRTDQQDVDESVAAAAQLAQRLIALFLGEGE</sequence>
<dbReference type="RefSeq" id="WP_007195627.1">
    <property type="nucleotide sequence ID" value="NZ_AFWV01000028.1"/>
</dbReference>
<keyword evidence="8" id="KW-1185">Reference proteome</keyword>
<reference evidence="7 8" key="1">
    <citation type="submission" date="2011-06" db="EMBL/GenBank/DDBJ databases">
        <title>The draft genome of Thiocapsa marina 5811.</title>
        <authorList>
            <consortium name="US DOE Joint Genome Institute (JGI-PGF)"/>
            <person name="Lucas S."/>
            <person name="Han J."/>
            <person name="Cheng J.-F."/>
            <person name="Goodwin L."/>
            <person name="Pitluck S."/>
            <person name="Peters L."/>
            <person name="Land M.L."/>
            <person name="Hauser L."/>
            <person name="Vogl K."/>
            <person name="Liu Z."/>
            <person name="Imhoff J."/>
            <person name="Thiel V."/>
            <person name="Frigaard N.-U."/>
            <person name="Bryant D."/>
            <person name="Woyke T.J."/>
        </authorList>
    </citation>
    <scope>NUCLEOTIDE SEQUENCE [LARGE SCALE GENOMIC DNA]</scope>
    <source>
        <strain evidence="7 8">5811</strain>
    </source>
</reference>
<dbReference type="Gene3D" id="3.40.640.10">
    <property type="entry name" value="Type I PLP-dependent aspartate aminotransferase-like (Major domain)"/>
    <property type="match status" value="1"/>
</dbReference>
<dbReference type="GO" id="GO:0030170">
    <property type="term" value="F:pyridoxal phosphate binding"/>
    <property type="evidence" value="ECO:0007669"/>
    <property type="project" value="InterPro"/>
</dbReference>
<dbReference type="Proteomes" id="UP000005459">
    <property type="component" value="Unassembled WGS sequence"/>
</dbReference>
<protein>
    <submittedName>
        <fullName evidence="7">Aromatic-L-amino-acid decarboxylase</fullName>
        <ecNumber evidence="7">4.1.1.28</ecNumber>
    </submittedName>
</protein>
<comment type="cofactor">
    <cofactor evidence="1 5 6">
        <name>pyridoxal 5'-phosphate</name>
        <dbReference type="ChEBI" id="CHEBI:597326"/>
    </cofactor>
</comment>
<dbReference type="PANTHER" id="PTHR11999">
    <property type="entry name" value="GROUP II PYRIDOXAL-5-PHOSPHATE DECARBOXYLASE"/>
    <property type="match status" value="1"/>
</dbReference>
<comment type="similarity">
    <text evidence="6">Belongs to the group II decarboxylase family.</text>
</comment>
<dbReference type="PANTHER" id="PTHR11999:SF70">
    <property type="entry name" value="MIP05841P"/>
    <property type="match status" value="1"/>
</dbReference>
<dbReference type="GO" id="GO:0006520">
    <property type="term" value="P:amino acid metabolic process"/>
    <property type="evidence" value="ECO:0007669"/>
    <property type="project" value="InterPro"/>
</dbReference>
<dbReference type="EMBL" id="AFWV01000028">
    <property type="protein sequence ID" value="EGV15960.1"/>
    <property type="molecule type" value="Genomic_DNA"/>
</dbReference>
<keyword evidence="4 6" id="KW-0456">Lyase</keyword>
<evidence type="ECO:0000256" key="4">
    <source>
        <dbReference type="ARBA" id="ARBA00023239"/>
    </source>
</evidence>
<keyword evidence="2" id="KW-0210">Decarboxylase</keyword>
<accession>F9UIK6</accession>
<feature type="modified residue" description="N6-(pyridoxal phosphate)lysine" evidence="5">
    <location>
        <position position="304"/>
    </location>
</feature>
<name>F9UIK6_9GAMM</name>
<dbReference type="OrthoDB" id="9803665at2"/>
<dbReference type="STRING" id="768671.ThimaDRAFT_4759"/>
<evidence type="ECO:0000256" key="2">
    <source>
        <dbReference type="ARBA" id="ARBA00022793"/>
    </source>
</evidence>
<dbReference type="InterPro" id="IPR015421">
    <property type="entry name" value="PyrdxlP-dep_Trfase_major"/>
</dbReference>